<dbReference type="InterPro" id="IPR016163">
    <property type="entry name" value="Ald_DH_C"/>
</dbReference>
<proteinExistence type="evidence at transcript level"/>
<feature type="transmembrane region" description="Helical" evidence="8">
    <location>
        <begin position="477"/>
        <end position="495"/>
    </location>
</feature>
<keyword evidence="8" id="KW-0812">Transmembrane</keyword>
<evidence type="ECO:0000256" key="4">
    <source>
        <dbReference type="PIRNR" id="PIRNR036492"/>
    </source>
</evidence>
<sequence length="497" mass="55533">MKSDDYEKIAQARKAFATGKTKIVSFRKNQLRQLAKFLKENESALCDAIMQDLRRSKMETVLAEIVMTNNAIVNALENIDEWCKDEHQPKALLTLFSNVYVRKEPFGVCLVIASWNYPIALLLIPVISAIAAGNCVIIKPSECSAKVADLLLNLLPKYIDNECYPVVVTDSVHSAQLVENNRFDFIFFTGGTAIGRLIMKCAAEYLTPVVLELGGKNPCFVDKSCDIKTAARRICWGKFLNNGQNCLSTDYVLCEAEIHDEFIQNVKTVIDDFYGPDAQKSPDFGRIINDRQMSRLVKLLKSNDGKIVHGGKYDEKDKYISPTVVTHVTLDSAYMQQEMFGPILLIMSVANIDEAIETINKLEKPLAVYAFSNNKQSIDKLLFSTSSGGVCINDVLMHYSLESLPFGGIGNSGIGNYHGKFGFDAFTHKRAVLDDGTPEALLRVRYAPYSDFKLFKSKMLIKKNEKSTGIFGMVKSFFWMSVLGVILAYGLHLFFGV</sequence>
<gene>
    <name evidence="10" type="primary">Aldh3a2</name>
</gene>
<dbReference type="AlphaFoldDB" id="A0A6F9D614"/>
<dbReference type="InterPro" id="IPR012394">
    <property type="entry name" value="Aldehyde_DH_NAD(P)"/>
</dbReference>
<dbReference type="GO" id="GO:0006081">
    <property type="term" value="P:aldehyde metabolic process"/>
    <property type="evidence" value="ECO:0007669"/>
    <property type="project" value="InterPro"/>
</dbReference>
<dbReference type="InterPro" id="IPR016162">
    <property type="entry name" value="Ald_DH_N"/>
</dbReference>
<evidence type="ECO:0000256" key="1">
    <source>
        <dbReference type="ARBA" id="ARBA00009986"/>
    </source>
</evidence>
<evidence type="ECO:0000256" key="6">
    <source>
        <dbReference type="PROSITE-ProRule" id="PRU10007"/>
    </source>
</evidence>
<feature type="active site" evidence="5 6">
    <location>
        <position position="212"/>
    </location>
</feature>
<evidence type="ECO:0000259" key="9">
    <source>
        <dbReference type="Pfam" id="PF00171"/>
    </source>
</evidence>
<dbReference type="Gene3D" id="3.40.605.10">
    <property type="entry name" value="Aldehyde Dehydrogenase, Chain A, domain 1"/>
    <property type="match status" value="1"/>
</dbReference>
<dbReference type="InterPro" id="IPR029510">
    <property type="entry name" value="Ald_DH_CS_GLU"/>
</dbReference>
<evidence type="ECO:0000256" key="2">
    <source>
        <dbReference type="ARBA" id="ARBA00023002"/>
    </source>
</evidence>
<keyword evidence="8" id="KW-0472">Membrane</keyword>
<keyword evidence="2 4" id="KW-0560">Oxidoreductase</keyword>
<dbReference type="PANTHER" id="PTHR43570">
    <property type="entry name" value="ALDEHYDE DEHYDROGENASE"/>
    <property type="match status" value="1"/>
</dbReference>
<dbReference type="GO" id="GO:0004029">
    <property type="term" value="F:aldehyde dehydrogenase (NAD+) activity"/>
    <property type="evidence" value="ECO:0007669"/>
    <property type="project" value="TreeGrafter"/>
</dbReference>
<dbReference type="Pfam" id="PF00171">
    <property type="entry name" value="Aldedh"/>
    <property type="match status" value="1"/>
</dbReference>
<evidence type="ECO:0000313" key="10">
    <source>
        <dbReference type="EMBL" id="CAB3221029.1"/>
    </source>
</evidence>
<evidence type="ECO:0000256" key="7">
    <source>
        <dbReference type="RuleBase" id="RU003345"/>
    </source>
</evidence>
<dbReference type="SUPFAM" id="SSF53720">
    <property type="entry name" value="ALDH-like"/>
    <property type="match status" value="1"/>
</dbReference>
<dbReference type="FunFam" id="3.40.605.10:FF:000004">
    <property type="entry name" value="Aldehyde dehydrogenase"/>
    <property type="match status" value="1"/>
</dbReference>
<evidence type="ECO:0000256" key="3">
    <source>
        <dbReference type="ARBA" id="ARBA00023027"/>
    </source>
</evidence>
<keyword evidence="3" id="KW-0520">NAD</keyword>
<dbReference type="FunFam" id="3.40.309.10:FF:000003">
    <property type="entry name" value="Aldehyde dehydrogenase"/>
    <property type="match status" value="1"/>
</dbReference>
<name>A0A6F9D614_9ASCI</name>
<evidence type="ECO:0000256" key="5">
    <source>
        <dbReference type="PIRSR" id="PIRSR036492-1"/>
    </source>
</evidence>
<dbReference type="PROSITE" id="PS00687">
    <property type="entry name" value="ALDEHYDE_DEHYDR_GLU"/>
    <property type="match status" value="1"/>
</dbReference>
<protein>
    <recommendedName>
        <fullName evidence="4">Aldehyde dehydrogenase</fullName>
    </recommendedName>
</protein>
<feature type="active site" evidence="5">
    <location>
        <position position="246"/>
    </location>
</feature>
<comment type="similarity">
    <text evidence="1 4 7">Belongs to the aldehyde dehydrogenase family.</text>
</comment>
<dbReference type="InterPro" id="IPR016161">
    <property type="entry name" value="Ald_DH/histidinol_DH"/>
</dbReference>
<organism evidence="10">
    <name type="scientific">Phallusia mammillata</name>
    <dbReference type="NCBI Taxonomy" id="59560"/>
    <lineage>
        <taxon>Eukaryota</taxon>
        <taxon>Metazoa</taxon>
        <taxon>Chordata</taxon>
        <taxon>Tunicata</taxon>
        <taxon>Ascidiacea</taxon>
        <taxon>Phlebobranchia</taxon>
        <taxon>Ascidiidae</taxon>
        <taxon>Phallusia</taxon>
    </lineage>
</organism>
<dbReference type="Gene3D" id="3.40.309.10">
    <property type="entry name" value="Aldehyde Dehydrogenase, Chain A, domain 2"/>
    <property type="match status" value="1"/>
</dbReference>
<keyword evidence="8" id="KW-1133">Transmembrane helix</keyword>
<dbReference type="GO" id="GO:0005737">
    <property type="term" value="C:cytoplasm"/>
    <property type="evidence" value="ECO:0007669"/>
    <property type="project" value="TreeGrafter"/>
</dbReference>
<dbReference type="PIRSF" id="PIRSF036492">
    <property type="entry name" value="ALDH"/>
    <property type="match status" value="1"/>
</dbReference>
<feature type="domain" description="Aldehyde dehydrogenase" evidence="9">
    <location>
        <begin position="8"/>
        <end position="432"/>
    </location>
</feature>
<dbReference type="EMBL" id="LR782849">
    <property type="protein sequence ID" value="CAB3221029.1"/>
    <property type="molecule type" value="mRNA"/>
</dbReference>
<reference evidence="10" key="1">
    <citation type="submission" date="2020-04" db="EMBL/GenBank/DDBJ databases">
        <authorList>
            <person name="Neveu A P."/>
        </authorList>
    </citation>
    <scope>NUCLEOTIDE SEQUENCE</scope>
    <source>
        <tissue evidence="10">Whole embryo</tissue>
    </source>
</reference>
<accession>A0A6F9D614</accession>
<dbReference type="InterPro" id="IPR015590">
    <property type="entry name" value="Aldehyde_DH_dom"/>
</dbReference>
<dbReference type="PANTHER" id="PTHR43570:SF16">
    <property type="entry name" value="ALDEHYDE DEHYDROGENASE TYPE III, ISOFORM Q"/>
    <property type="match status" value="1"/>
</dbReference>
<evidence type="ECO:0000256" key="8">
    <source>
        <dbReference type="SAM" id="Phobius"/>
    </source>
</evidence>